<name>A0AB34JST9_PRYPA</name>
<evidence type="ECO:0000313" key="6">
    <source>
        <dbReference type="Proteomes" id="UP001515480"/>
    </source>
</evidence>
<organism evidence="5 6">
    <name type="scientific">Prymnesium parvum</name>
    <name type="common">Toxic golden alga</name>
    <dbReference type="NCBI Taxonomy" id="97485"/>
    <lineage>
        <taxon>Eukaryota</taxon>
        <taxon>Haptista</taxon>
        <taxon>Haptophyta</taxon>
        <taxon>Prymnesiophyceae</taxon>
        <taxon>Prymnesiales</taxon>
        <taxon>Prymnesiaceae</taxon>
        <taxon>Prymnesium</taxon>
    </lineage>
</organism>
<sequence>MGTFLTDNVDVADKSSRLAAMNQTDPEDALKTPAQLQAERADLSFMENVPTKKHAANDDTEDHWSAVLKRLAPAGYSKSPVWQQRIIEKVFKTMTKRQKEAGGSHLSKEQMAHTIDLAAIGLSAEMAAAIRAEDQRVAATMRELPKFDAGNKSDEAAEPSNLAKAMAERQNKVHFYTRAIQMEQLMEQDLESDLKQIMEEMASEQADRDSGQAKALETRFKVERQLKSIHKRSESLTVKASEVTAENAVVRLKIDELRREKVGHHQLLAKMRAKAAKMDEDIAFLTQSTHSALDQREKVKTKFLAAQRDAQQEREQKLAIIKELIHRATTLDNDWGLRQAEIELAQENRRRKSYVSSRKRRADLEAAEVQLGFLVNQVKGWSGEFDRLQTFTGMETKFEPGEPHIVHEITSRFKDKERANTSLLAYQGEQQLEMSRLTDETREVTARLEQLRALIAGKGTHDADKDKSIDELEALKQEEDEKSEALIEQLQSAAAYFHAISQSLWSDGEVPIQQECSPLTIDMWLRAIEQRVLQIHTACSAMSDDQGMAPILTEWVKPKTKKLMATVPEIHEALLAQAAQQKKGGTDLEEEDEEEAERVKVSQKSPFVPIKVNKAKERQQIIEWARKRQGHMRNTPQADLSKIDRASRRAESSFASDGSASPLKCSASAPAVGRKPPPPPSHLPPITAGAPPSDSPQATAEGAAWYTAQHGADPPQGSGAAAASAARPRRARTPTEIATSPAAAAAAPAACGLAAAHSAPALHADTPGALPRIPSADRSNPQRSARKARGGGGSRSAATASGPPPKDLGTMIYLLGTQSSSMNARRLAHAAGPSH</sequence>
<evidence type="ECO:0000313" key="5">
    <source>
        <dbReference type="EMBL" id="KAL1524719.1"/>
    </source>
</evidence>
<feature type="region of interest" description="Disordered" evidence="3">
    <location>
        <begin position="581"/>
        <end position="602"/>
    </location>
</feature>
<gene>
    <name evidence="5" type="ORF">AB1Y20_019603</name>
</gene>
<feature type="coiled-coil region" evidence="2">
    <location>
        <begin position="434"/>
        <end position="489"/>
    </location>
</feature>
<feature type="compositionally biased region" description="Low complexity" evidence="3">
    <location>
        <begin position="717"/>
        <end position="726"/>
    </location>
</feature>
<evidence type="ECO:0000256" key="3">
    <source>
        <dbReference type="SAM" id="MobiDB-lite"/>
    </source>
</evidence>
<accession>A0AB34JST9</accession>
<comment type="caution">
    <text evidence="5">The sequence shown here is derived from an EMBL/GenBank/DDBJ whole genome shotgun (WGS) entry which is preliminary data.</text>
</comment>
<dbReference type="EMBL" id="JBGBPQ010000005">
    <property type="protein sequence ID" value="KAL1524719.1"/>
    <property type="molecule type" value="Genomic_DNA"/>
</dbReference>
<feature type="compositionally biased region" description="Low complexity" evidence="3">
    <location>
        <begin position="734"/>
        <end position="764"/>
    </location>
</feature>
<keyword evidence="1 2" id="KW-0175">Coiled coil</keyword>
<dbReference type="InterPro" id="IPR051876">
    <property type="entry name" value="ODA-DC/CCD"/>
</dbReference>
<feature type="compositionally biased region" description="Acidic residues" evidence="3">
    <location>
        <begin position="587"/>
        <end position="596"/>
    </location>
</feature>
<dbReference type="AlphaFoldDB" id="A0AB34JST9"/>
<feature type="region of interest" description="Disordered" evidence="3">
    <location>
        <begin position="625"/>
        <end position="811"/>
    </location>
</feature>
<dbReference type="Pfam" id="PF21773">
    <property type="entry name" value="ODAD1_CC"/>
    <property type="match status" value="1"/>
</dbReference>
<dbReference type="PANTHER" id="PTHR21694">
    <property type="entry name" value="COILED-COIL DOMAIN-CONTAINING PROTEIN 63"/>
    <property type="match status" value="1"/>
</dbReference>
<evidence type="ECO:0000256" key="1">
    <source>
        <dbReference type="ARBA" id="ARBA00023054"/>
    </source>
</evidence>
<feature type="coiled-coil region" evidence="2">
    <location>
        <begin position="180"/>
        <end position="207"/>
    </location>
</feature>
<dbReference type="InterPro" id="IPR049258">
    <property type="entry name" value="ODAD1_CC"/>
</dbReference>
<feature type="compositionally biased region" description="Basic and acidic residues" evidence="3">
    <location>
        <begin position="641"/>
        <end position="651"/>
    </location>
</feature>
<protein>
    <recommendedName>
        <fullName evidence="4">ODAD1 central coiled coil region domain-containing protein</fullName>
    </recommendedName>
</protein>
<proteinExistence type="predicted"/>
<evidence type="ECO:0000256" key="2">
    <source>
        <dbReference type="SAM" id="Coils"/>
    </source>
</evidence>
<feature type="domain" description="ODAD1 central coiled coil region" evidence="4">
    <location>
        <begin position="224"/>
        <end position="494"/>
    </location>
</feature>
<keyword evidence="6" id="KW-1185">Reference proteome</keyword>
<reference evidence="5 6" key="1">
    <citation type="journal article" date="2024" name="Science">
        <title>Giant polyketide synthase enzymes in the biosynthesis of giant marine polyether toxins.</title>
        <authorList>
            <person name="Fallon T.R."/>
            <person name="Shende V.V."/>
            <person name="Wierzbicki I.H."/>
            <person name="Pendleton A.L."/>
            <person name="Watervoot N.F."/>
            <person name="Auber R.P."/>
            <person name="Gonzalez D.J."/>
            <person name="Wisecaver J.H."/>
            <person name="Moore B.S."/>
        </authorList>
    </citation>
    <scope>NUCLEOTIDE SEQUENCE [LARGE SCALE GENOMIC DNA]</scope>
    <source>
        <strain evidence="5 6">12B1</strain>
    </source>
</reference>
<evidence type="ECO:0000259" key="4">
    <source>
        <dbReference type="Pfam" id="PF21773"/>
    </source>
</evidence>
<dbReference type="PANTHER" id="PTHR21694:SF18">
    <property type="entry name" value="COILED-COIL DOMAIN-CONTAINING PROTEIN 63"/>
    <property type="match status" value="1"/>
</dbReference>
<dbReference type="Proteomes" id="UP001515480">
    <property type="component" value="Unassembled WGS sequence"/>
</dbReference>